<organism evidence="1 2">
    <name type="scientific">Capsulimonas corticalis</name>
    <dbReference type="NCBI Taxonomy" id="2219043"/>
    <lineage>
        <taxon>Bacteria</taxon>
        <taxon>Bacillati</taxon>
        <taxon>Armatimonadota</taxon>
        <taxon>Armatimonadia</taxon>
        <taxon>Capsulimonadales</taxon>
        <taxon>Capsulimonadaceae</taxon>
        <taxon>Capsulimonas</taxon>
    </lineage>
</organism>
<accession>A0A402D267</accession>
<keyword evidence="2" id="KW-1185">Reference proteome</keyword>
<name>A0A402D267_9BACT</name>
<sequence>MYSQQVRPMNAAERERIAELLAEGGPSRRVRSRSSLVFVWAIIPVILVTCAIHTHPHIPTLTSWAAIALLAYLYLTIISRRMNRQNRQKHEEWRRDVYLPQWREALEDGNVAVERIEPTEVIEVVMGYPVRVAYAICAIAEDQVICRSGGNDIFAPNCLCGPQASKWPNACFEVIRTIRHDLALGTFCYGEKKEPIRAYEREHWSIEVADMTEIGAVLIGTPQSVVDQAKATWEEGR</sequence>
<evidence type="ECO:0000313" key="1">
    <source>
        <dbReference type="EMBL" id="BDI30132.1"/>
    </source>
</evidence>
<reference evidence="1 2" key="1">
    <citation type="journal article" date="2019" name="Int. J. Syst. Evol. Microbiol.">
        <title>Capsulimonas corticalis gen. nov., sp. nov., an aerobic capsulated bacterium, of a novel bacterial order, Capsulimonadales ord. nov., of the class Armatimonadia of the phylum Armatimonadetes.</title>
        <authorList>
            <person name="Li J."/>
            <person name="Kudo C."/>
            <person name="Tonouchi A."/>
        </authorList>
    </citation>
    <scope>NUCLEOTIDE SEQUENCE [LARGE SCALE GENOMIC DNA]</scope>
    <source>
        <strain evidence="1 2">AX-7</strain>
    </source>
</reference>
<dbReference type="EMBL" id="AP025739">
    <property type="protein sequence ID" value="BDI30132.1"/>
    <property type="molecule type" value="Genomic_DNA"/>
</dbReference>
<dbReference type="Proteomes" id="UP000287394">
    <property type="component" value="Chromosome"/>
</dbReference>
<gene>
    <name evidence="1" type="ORF">CCAX7_21830</name>
</gene>
<evidence type="ECO:0000313" key="2">
    <source>
        <dbReference type="Proteomes" id="UP000287394"/>
    </source>
</evidence>
<dbReference type="AlphaFoldDB" id="A0A402D267"/>
<proteinExistence type="predicted"/>
<protein>
    <submittedName>
        <fullName evidence="1">Uncharacterized protein</fullName>
    </submittedName>
</protein>
<dbReference type="KEGG" id="ccot:CCAX7_21830"/>